<keyword evidence="2" id="KW-1185">Reference proteome</keyword>
<evidence type="ECO:0000313" key="1">
    <source>
        <dbReference type="EMBL" id="KAI0063842.1"/>
    </source>
</evidence>
<dbReference type="Proteomes" id="UP000814140">
    <property type="component" value="Unassembled WGS sequence"/>
</dbReference>
<organism evidence="1 2">
    <name type="scientific">Artomyces pyxidatus</name>
    <dbReference type="NCBI Taxonomy" id="48021"/>
    <lineage>
        <taxon>Eukaryota</taxon>
        <taxon>Fungi</taxon>
        <taxon>Dikarya</taxon>
        <taxon>Basidiomycota</taxon>
        <taxon>Agaricomycotina</taxon>
        <taxon>Agaricomycetes</taxon>
        <taxon>Russulales</taxon>
        <taxon>Auriscalpiaceae</taxon>
        <taxon>Artomyces</taxon>
    </lineage>
</organism>
<accession>A0ACB8T5R0</accession>
<reference evidence="1" key="2">
    <citation type="journal article" date="2022" name="New Phytol.">
        <title>Evolutionary transition to the ectomycorrhizal habit in the genomes of a hyperdiverse lineage of mushroom-forming fungi.</title>
        <authorList>
            <person name="Looney B."/>
            <person name="Miyauchi S."/>
            <person name="Morin E."/>
            <person name="Drula E."/>
            <person name="Courty P.E."/>
            <person name="Kohler A."/>
            <person name="Kuo A."/>
            <person name="LaButti K."/>
            <person name="Pangilinan J."/>
            <person name="Lipzen A."/>
            <person name="Riley R."/>
            <person name="Andreopoulos W."/>
            <person name="He G."/>
            <person name="Johnson J."/>
            <person name="Nolan M."/>
            <person name="Tritt A."/>
            <person name="Barry K.W."/>
            <person name="Grigoriev I.V."/>
            <person name="Nagy L.G."/>
            <person name="Hibbett D."/>
            <person name="Henrissat B."/>
            <person name="Matheny P.B."/>
            <person name="Labbe J."/>
            <person name="Martin F.M."/>
        </authorList>
    </citation>
    <scope>NUCLEOTIDE SEQUENCE</scope>
    <source>
        <strain evidence="1">HHB10654</strain>
    </source>
</reference>
<gene>
    <name evidence="1" type="ORF">BV25DRAFT_1801616</name>
</gene>
<dbReference type="EMBL" id="MU277201">
    <property type="protein sequence ID" value="KAI0063842.1"/>
    <property type="molecule type" value="Genomic_DNA"/>
</dbReference>
<sequence>GADFMRGAEFDRARSKYREAIDTIVDGYEVPLNARGGGGVRSTKYIHMDRLRMFALMGCCNEMAQCLLKQNKIEEALVWLEEVNVICKNTFIEQSPPIFDWFDFNMQHQDYFKHRATALVRASDVLFALGNTSAASHRMWTASININSIPETSPINKAALEKIVPVMRMKDRISFYVCGGQKSALGPFYQDMQCLDLRALDGWRTLAAPPTINNGILIGYKMLVHEGEDKAYLFSGRRLLHYFDLRSETWHSVQTTWPGESANYWPFPKRDLVDYSMIIVNGKLYVFGGTHSTCHVGTNYWMVLDPMTREWRKLSGDPGPLRADFDTPGPRRHAGLWVDGRKDRIWLLFGEADRASAQTMKEQHGAEIGFGHDDCWSWDITSETWRRERIAGNPPCPRSEFACTYNSKLDKVFVFGGYCPNLPTMYPGQNDKFFQFSYYGDTFMFDPATSGDKPPTWKHVLTRGFPTYRAQARLFSDPETGKVYLFGGYTNSDFVTDAKHPMSRSFGDLWQLRLDMPGGFFDGVNIEEEARTARAGPWQRCFTCGSAGPWKKCGGSCGGRAFFCENQCLREGWKEHKERHNCSKK</sequence>
<reference evidence="1" key="1">
    <citation type="submission" date="2021-03" db="EMBL/GenBank/DDBJ databases">
        <authorList>
            <consortium name="DOE Joint Genome Institute"/>
            <person name="Ahrendt S."/>
            <person name="Looney B.P."/>
            <person name="Miyauchi S."/>
            <person name="Morin E."/>
            <person name="Drula E."/>
            <person name="Courty P.E."/>
            <person name="Chicoki N."/>
            <person name="Fauchery L."/>
            <person name="Kohler A."/>
            <person name="Kuo A."/>
            <person name="Labutti K."/>
            <person name="Pangilinan J."/>
            <person name="Lipzen A."/>
            <person name="Riley R."/>
            <person name="Andreopoulos W."/>
            <person name="He G."/>
            <person name="Johnson J."/>
            <person name="Barry K.W."/>
            <person name="Grigoriev I.V."/>
            <person name="Nagy L."/>
            <person name="Hibbett D."/>
            <person name="Henrissat B."/>
            <person name="Matheny P.B."/>
            <person name="Labbe J."/>
            <person name="Martin F."/>
        </authorList>
    </citation>
    <scope>NUCLEOTIDE SEQUENCE</scope>
    <source>
        <strain evidence="1">HHB10654</strain>
    </source>
</reference>
<proteinExistence type="predicted"/>
<comment type="caution">
    <text evidence="1">The sequence shown here is derived from an EMBL/GenBank/DDBJ whole genome shotgun (WGS) entry which is preliminary data.</text>
</comment>
<evidence type="ECO:0000313" key="2">
    <source>
        <dbReference type="Proteomes" id="UP000814140"/>
    </source>
</evidence>
<feature type="non-terminal residue" evidence="1">
    <location>
        <position position="1"/>
    </location>
</feature>
<name>A0ACB8T5R0_9AGAM</name>
<protein>
    <submittedName>
        <fullName evidence="1">Uncharacterized protein</fullName>
    </submittedName>
</protein>